<dbReference type="PROSITE" id="PS50977">
    <property type="entry name" value="HTH_TETR_2"/>
    <property type="match status" value="1"/>
</dbReference>
<dbReference type="InterPro" id="IPR036271">
    <property type="entry name" value="Tet_transcr_reg_TetR-rel_C_sf"/>
</dbReference>
<keyword evidence="3" id="KW-0804">Transcription</keyword>
<evidence type="ECO:0000256" key="4">
    <source>
        <dbReference type="PROSITE-ProRule" id="PRU00335"/>
    </source>
</evidence>
<dbReference type="PRINTS" id="PR00455">
    <property type="entry name" value="HTHTETR"/>
</dbReference>
<dbReference type="InterPro" id="IPR009057">
    <property type="entry name" value="Homeodomain-like_sf"/>
</dbReference>
<dbReference type="PANTHER" id="PTHR30055">
    <property type="entry name" value="HTH-TYPE TRANSCRIPTIONAL REGULATOR RUTR"/>
    <property type="match status" value="1"/>
</dbReference>
<keyword evidence="7" id="KW-1185">Reference proteome</keyword>
<evidence type="ECO:0000256" key="1">
    <source>
        <dbReference type="ARBA" id="ARBA00023015"/>
    </source>
</evidence>
<dbReference type="PANTHER" id="PTHR30055:SF234">
    <property type="entry name" value="HTH-TYPE TRANSCRIPTIONAL REGULATOR BETI"/>
    <property type="match status" value="1"/>
</dbReference>
<dbReference type="GO" id="GO:0003700">
    <property type="term" value="F:DNA-binding transcription factor activity"/>
    <property type="evidence" value="ECO:0007669"/>
    <property type="project" value="TreeGrafter"/>
</dbReference>
<organism evidence="6 7">
    <name type="scientific">Pseudoflavonifractor capillosus ATCC 29799</name>
    <dbReference type="NCBI Taxonomy" id="411467"/>
    <lineage>
        <taxon>Bacteria</taxon>
        <taxon>Bacillati</taxon>
        <taxon>Bacillota</taxon>
        <taxon>Clostridia</taxon>
        <taxon>Eubacteriales</taxon>
        <taxon>Oscillospiraceae</taxon>
        <taxon>Pseudoflavonifractor</taxon>
    </lineage>
</organism>
<dbReference type="Gene3D" id="1.10.357.10">
    <property type="entry name" value="Tetracycline Repressor, domain 2"/>
    <property type="match status" value="1"/>
</dbReference>
<keyword evidence="2 4" id="KW-0238">DNA-binding</keyword>
<dbReference type="GO" id="GO:0000976">
    <property type="term" value="F:transcription cis-regulatory region binding"/>
    <property type="evidence" value="ECO:0007669"/>
    <property type="project" value="TreeGrafter"/>
</dbReference>
<evidence type="ECO:0000259" key="5">
    <source>
        <dbReference type="PROSITE" id="PS50977"/>
    </source>
</evidence>
<dbReference type="AlphaFoldDB" id="A6NSA7"/>
<gene>
    <name evidence="6" type="ORF">BACCAP_01086</name>
</gene>
<sequence>MAKGMERRALKAQETKRRLMEKAVELIGQRGYSGVSVNQICAECGVSKGTYYVYYNSKEDIVYYLASEFNETLYQRLNEELDYDSVHSAQELYRQYIEIYVDQVIQYGRMFSRAYQEGMLRTGITQEHSRSDLPEEHVSRIIDLGIRTGEFRPDVDKAAFWEQLTITKLGANYAWSIEESVDAECQRERALRWLGSLELFLLKRE</sequence>
<dbReference type="Pfam" id="PF00440">
    <property type="entry name" value="TetR_N"/>
    <property type="match status" value="1"/>
</dbReference>
<dbReference type="SUPFAM" id="SSF48498">
    <property type="entry name" value="Tetracyclin repressor-like, C-terminal domain"/>
    <property type="match status" value="1"/>
</dbReference>
<evidence type="ECO:0000313" key="7">
    <source>
        <dbReference type="Proteomes" id="UP000003639"/>
    </source>
</evidence>
<dbReference type="EMBL" id="AAXG02000007">
    <property type="protein sequence ID" value="EDN01145.1"/>
    <property type="molecule type" value="Genomic_DNA"/>
</dbReference>
<comment type="caution">
    <text evidence="6">The sequence shown here is derived from an EMBL/GenBank/DDBJ whole genome shotgun (WGS) entry which is preliminary data.</text>
</comment>
<proteinExistence type="predicted"/>
<evidence type="ECO:0000313" key="6">
    <source>
        <dbReference type="EMBL" id="EDN01145.1"/>
    </source>
</evidence>
<feature type="DNA-binding region" description="H-T-H motif" evidence="4">
    <location>
        <begin position="36"/>
        <end position="55"/>
    </location>
</feature>
<dbReference type="InterPro" id="IPR050109">
    <property type="entry name" value="HTH-type_TetR-like_transc_reg"/>
</dbReference>
<dbReference type="RefSeq" id="WP_006571634.1">
    <property type="nucleotide sequence ID" value="NZ_AAXG02000007.1"/>
</dbReference>
<evidence type="ECO:0000256" key="2">
    <source>
        <dbReference type="ARBA" id="ARBA00023125"/>
    </source>
</evidence>
<dbReference type="eggNOG" id="COG1309">
    <property type="taxonomic scope" value="Bacteria"/>
</dbReference>
<dbReference type="STRING" id="411467.BACCAP_01086"/>
<dbReference type="InterPro" id="IPR001647">
    <property type="entry name" value="HTH_TetR"/>
</dbReference>
<dbReference type="Proteomes" id="UP000003639">
    <property type="component" value="Unassembled WGS sequence"/>
</dbReference>
<keyword evidence="1" id="KW-0805">Transcription regulation</keyword>
<evidence type="ECO:0000256" key="3">
    <source>
        <dbReference type="ARBA" id="ARBA00023163"/>
    </source>
</evidence>
<feature type="domain" description="HTH tetR-type" evidence="5">
    <location>
        <begin position="13"/>
        <end position="73"/>
    </location>
</feature>
<reference evidence="6 7" key="1">
    <citation type="submission" date="2007-04" db="EMBL/GenBank/DDBJ databases">
        <authorList>
            <person name="Fulton L."/>
            <person name="Clifton S."/>
            <person name="Fulton B."/>
            <person name="Xu J."/>
            <person name="Minx P."/>
            <person name="Pepin K.H."/>
            <person name="Johnson M."/>
            <person name="Thiruvilangam P."/>
            <person name="Bhonagiri V."/>
            <person name="Nash W.E."/>
            <person name="Mardis E.R."/>
            <person name="Wilson R.K."/>
        </authorList>
    </citation>
    <scope>NUCLEOTIDE SEQUENCE [LARGE SCALE GENOMIC DNA]</scope>
    <source>
        <strain evidence="6 7">ATCC 29799</strain>
    </source>
</reference>
<accession>A6NSA7</accession>
<reference evidence="6 7" key="2">
    <citation type="submission" date="2007-06" db="EMBL/GenBank/DDBJ databases">
        <title>Draft genome sequence of Pseudoflavonifractor capillosus ATCC 29799.</title>
        <authorList>
            <person name="Sudarsanam P."/>
            <person name="Ley R."/>
            <person name="Guruge J."/>
            <person name="Turnbaugh P.J."/>
            <person name="Mahowald M."/>
            <person name="Liep D."/>
            <person name="Gordon J."/>
        </authorList>
    </citation>
    <scope>NUCLEOTIDE SEQUENCE [LARGE SCALE GENOMIC DNA]</scope>
    <source>
        <strain evidence="6 7">ATCC 29799</strain>
    </source>
</reference>
<protein>
    <submittedName>
        <fullName evidence="6">Transcriptional regulator, TetR family</fullName>
    </submittedName>
</protein>
<name>A6NSA7_9FIRM</name>
<dbReference type="SUPFAM" id="SSF46689">
    <property type="entry name" value="Homeodomain-like"/>
    <property type="match status" value="1"/>
</dbReference>
<dbReference type="OrthoDB" id="9785164at2"/>